<evidence type="ECO:0000256" key="6">
    <source>
        <dbReference type="ARBA" id="ARBA00022719"/>
    </source>
</evidence>
<dbReference type="NCBIfam" id="TIGR01962">
    <property type="entry name" value="NuoD"/>
    <property type="match status" value="1"/>
</dbReference>
<dbReference type="GO" id="GO:0005886">
    <property type="term" value="C:plasma membrane"/>
    <property type="evidence" value="ECO:0007669"/>
    <property type="project" value="UniProtKB-SubCell"/>
</dbReference>
<dbReference type="PANTHER" id="PTHR11993">
    <property type="entry name" value="NADH-UBIQUINONE OXIDOREDUCTASE 49 KDA SUBUNIT"/>
    <property type="match status" value="1"/>
</dbReference>
<keyword evidence="6 13" id="KW-0874">Quinone</keyword>
<organism evidence="16 17">
    <name type="scientific">Chryseolinea serpens</name>
    <dbReference type="NCBI Taxonomy" id="947013"/>
    <lineage>
        <taxon>Bacteria</taxon>
        <taxon>Pseudomonadati</taxon>
        <taxon>Bacteroidota</taxon>
        <taxon>Cytophagia</taxon>
        <taxon>Cytophagales</taxon>
        <taxon>Fulvivirgaceae</taxon>
        <taxon>Chryseolinea</taxon>
    </lineage>
</organism>
<dbReference type="GO" id="GO:0008137">
    <property type="term" value="F:NADH dehydrogenase (ubiquinone) activity"/>
    <property type="evidence" value="ECO:0007669"/>
    <property type="project" value="InterPro"/>
</dbReference>
<evidence type="ECO:0000313" key="16">
    <source>
        <dbReference type="EMBL" id="SHH79228.1"/>
    </source>
</evidence>
<dbReference type="GO" id="GO:0022904">
    <property type="term" value="P:respiratory electron transport chain"/>
    <property type="evidence" value="ECO:0007669"/>
    <property type="project" value="UniProtKB-ARBA"/>
</dbReference>
<dbReference type="InterPro" id="IPR022885">
    <property type="entry name" value="NDH1_su_D/H"/>
</dbReference>
<evidence type="ECO:0000256" key="3">
    <source>
        <dbReference type="ARBA" id="ARBA00010019"/>
    </source>
</evidence>
<protein>
    <recommendedName>
        <fullName evidence="13">NADH-quinone oxidoreductase subunit D</fullName>
        <ecNumber evidence="13">7.1.1.-</ecNumber>
    </recommendedName>
    <alternativeName>
        <fullName evidence="13">NADH dehydrogenase I subunit D</fullName>
    </alternativeName>
    <alternativeName>
        <fullName evidence="13">NDH-1 subunit D</fullName>
    </alternativeName>
</protein>
<evidence type="ECO:0000256" key="13">
    <source>
        <dbReference type="HAMAP-Rule" id="MF_01358"/>
    </source>
</evidence>
<feature type="domain" description="NADH-quinone oxidoreductase subunit D" evidence="15">
    <location>
        <begin position="311"/>
        <end position="581"/>
    </location>
</feature>
<evidence type="ECO:0000256" key="7">
    <source>
        <dbReference type="ARBA" id="ARBA00022967"/>
    </source>
</evidence>
<evidence type="ECO:0000259" key="15">
    <source>
        <dbReference type="Pfam" id="PF00346"/>
    </source>
</evidence>
<evidence type="ECO:0000256" key="8">
    <source>
        <dbReference type="ARBA" id="ARBA00023027"/>
    </source>
</evidence>
<dbReference type="InterPro" id="IPR014029">
    <property type="entry name" value="NADH_UbQ_OxRdtase_49kDa_CS"/>
</dbReference>
<dbReference type="STRING" id="947013.SAMN04488109_5446"/>
<dbReference type="PANTHER" id="PTHR11993:SF45">
    <property type="entry name" value="NADH-QUINONE OXIDOREDUCTASE SUBUNIT C_D"/>
    <property type="match status" value="1"/>
</dbReference>
<gene>
    <name evidence="13" type="primary">nuoD</name>
    <name evidence="16" type="ORF">SAMN04488109_5446</name>
</gene>
<evidence type="ECO:0000256" key="9">
    <source>
        <dbReference type="ARBA" id="ARBA00023075"/>
    </source>
</evidence>
<dbReference type="AlphaFoldDB" id="A0A1M5VVK0"/>
<name>A0A1M5VVK0_9BACT</name>
<comment type="subunit">
    <text evidence="13">NDH-1 is composed of 14 different subunits. Subunits NuoB, C, D, E, F, and G constitute the peripheral sector of the complex.</text>
</comment>
<evidence type="ECO:0000256" key="12">
    <source>
        <dbReference type="ARBA" id="ARBA00047712"/>
    </source>
</evidence>
<evidence type="ECO:0000256" key="5">
    <source>
        <dbReference type="ARBA" id="ARBA00022475"/>
    </source>
</evidence>
<comment type="catalytic activity">
    <reaction evidence="12 13">
        <text>a quinone + NADH + 5 H(+)(in) = a quinol + NAD(+) + 4 H(+)(out)</text>
        <dbReference type="Rhea" id="RHEA:57888"/>
        <dbReference type="ChEBI" id="CHEBI:15378"/>
        <dbReference type="ChEBI" id="CHEBI:24646"/>
        <dbReference type="ChEBI" id="CHEBI:57540"/>
        <dbReference type="ChEBI" id="CHEBI:57945"/>
        <dbReference type="ChEBI" id="CHEBI:132124"/>
    </reaction>
</comment>
<dbReference type="GO" id="GO:0050136">
    <property type="term" value="F:NADH dehydrogenase (quinone) (non-electrogenic) activity"/>
    <property type="evidence" value="ECO:0007669"/>
    <property type="project" value="UniProtKB-UniRule"/>
</dbReference>
<dbReference type="Pfam" id="PF00346">
    <property type="entry name" value="Complex1_49kDa"/>
    <property type="match status" value="1"/>
</dbReference>
<dbReference type="Gene3D" id="3.30.460.80">
    <property type="entry name" value="NADH:ubiquinone oxidoreductase, 30kDa subunit"/>
    <property type="match status" value="1"/>
</dbReference>
<dbReference type="Proteomes" id="UP000184212">
    <property type="component" value="Unassembled WGS sequence"/>
</dbReference>
<dbReference type="Gene3D" id="1.10.645.10">
    <property type="entry name" value="Cytochrome-c3 Hydrogenase, chain B"/>
    <property type="match status" value="1"/>
</dbReference>
<evidence type="ECO:0000256" key="10">
    <source>
        <dbReference type="ARBA" id="ARBA00023136"/>
    </source>
</evidence>
<dbReference type="NCBIfam" id="NF004739">
    <property type="entry name" value="PRK06075.1"/>
    <property type="match status" value="1"/>
</dbReference>
<dbReference type="SUPFAM" id="SSF143243">
    <property type="entry name" value="Nqo5-like"/>
    <property type="match status" value="1"/>
</dbReference>
<dbReference type="OrthoDB" id="9801496at2"/>
<dbReference type="SUPFAM" id="SSF56762">
    <property type="entry name" value="HydB/Nqo4-like"/>
    <property type="match status" value="1"/>
</dbReference>
<comment type="subcellular location">
    <subcellularLocation>
        <location evidence="2">Cell inner membrane</location>
        <topology evidence="2">Peripheral membrane protein</topology>
    </subcellularLocation>
    <subcellularLocation>
        <location evidence="13">Cell membrane</location>
        <topology evidence="13">Peripheral membrane protein</topology>
        <orientation evidence="13">Cytoplasmic side</orientation>
    </subcellularLocation>
</comment>
<sequence>MEKPFDPTEQLVLKFGDIFTRQTTKDDMLTLWLPLERLKEVLFFCKNDLRPTYKFLYDLTAIDERPRKREPDYPSEQFTLVYHLYSYDGNQFLRFKIALKENALSAPSITSFWANANWYEREVYDMFGIRFEGHPHLTRILMPLTWEGHPLRKEHPARATEMGPFRLWDEKQDREQHALQFLPEDWGLQRHSEDSDFMFLNIGPQHPGTHGVIRLVLQLDGEDIVDIVPDIGFHHRGSEKMAERQSWHTYIPYTDRIDYLGGVNNNLAYLLSIEKLAGIEVPERVKVIRVMMCELFRIASHLVWYGTFAQDVGQLSPVFYMFTDRERVFDIVEAITGGRMHPNWFRIGGVAQDLPIGWEKLVKDFLNYFPKRLKEYDNLVMRNSLFKARTVGIGIFTTEEAIEWGVTGAGLRACGLEWDFRKKQPYSGYENFEFDIPTGENGDCYDRARVRVEEMRQSLRIIQQCMENMPEGSYKADHPLTTPPIKKHTMKDIETLITHFLGVSWGPVIPAGEAMVCTEATKGANSYYAISDGNTSPYRMRIRTPSFAHMQTVPYISKGYTVADLLSILGAMDYVLADIDR</sequence>
<keyword evidence="8 13" id="KW-0520">NAD</keyword>
<keyword evidence="4 13" id="KW-0813">Transport</keyword>
<keyword evidence="10 13" id="KW-0472">Membrane</keyword>
<dbReference type="InterPro" id="IPR001268">
    <property type="entry name" value="NADH_UbQ_OxRdtase_30kDa_su"/>
</dbReference>
<dbReference type="RefSeq" id="WP_073140896.1">
    <property type="nucleotide sequence ID" value="NZ_FQWQ01000004.1"/>
</dbReference>
<evidence type="ECO:0000256" key="11">
    <source>
        <dbReference type="ARBA" id="ARBA00023268"/>
    </source>
</evidence>
<keyword evidence="9" id="KW-0830">Ubiquinone</keyword>
<keyword evidence="17" id="KW-1185">Reference proteome</keyword>
<keyword evidence="11" id="KW-0511">Multifunctional enzyme</keyword>
<evidence type="ECO:0000259" key="14">
    <source>
        <dbReference type="Pfam" id="PF00329"/>
    </source>
</evidence>
<dbReference type="GO" id="GO:0051287">
    <property type="term" value="F:NAD binding"/>
    <property type="evidence" value="ECO:0007669"/>
    <property type="project" value="InterPro"/>
</dbReference>
<evidence type="ECO:0000256" key="1">
    <source>
        <dbReference type="ARBA" id="ARBA00002378"/>
    </source>
</evidence>
<dbReference type="Pfam" id="PF00329">
    <property type="entry name" value="Complex1_30kDa"/>
    <property type="match status" value="1"/>
</dbReference>
<evidence type="ECO:0000256" key="4">
    <source>
        <dbReference type="ARBA" id="ARBA00022448"/>
    </source>
</evidence>
<evidence type="ECO:0000256" key="2">
    <source>
        <dbReference type="ARBA" id="ARBA00004417"/>
    </source>
</evidence>
<feature type="domain" description="NADH:ubiquinone oxidoreductase 30kDa subunit" evidence="14">
    <location>
        <begin position="32"/>
        <end position="160"/>
    </location>
</feature>
<dbReference type="NCBIfam" id="NF008728">
    <property type="entry name" value="PRK11742.1"/>
    <property type="match status" value="1"/>
</dbReference>
<dbReference type="InterPro" id="IPR037232">
    <property type="entry name" value="NADH_quin_OxRdtase_su_C/D-like"/>
</dbReference>
<accession>A0A1M5VVK0</accession>
<comment type="similarity">
    <text evidence="13">Belongs to the complex I 49 kDa subunit family.</text>
</comment>
<dbReference type="FunFam" id="1.10.645.10:FF:000001">
    <property type="entry name" value="NADH-quinone oxidoreductase subunit C/D"/>
    <property type="match status" value="1"/>
</dbReference>
<dbReference type="HAMAP" id="MF_01358">
    <property type="entry name" value="NDH1_NuoD"/>
    <property type="match status" value="1"/>
</dbReference>
<dbReference type="InterPro" id="IPR029014">
    <property type="entry name" value="NiFe-Hase_large"/>
</dbReference>
<reference evidence="16 17" key="1">
    <citation type="submission" date="2016-11" db="EMBL/GenBank/DDBJ databases">
        <authorList>
            <person name="Jaros S."/>
            <person name="Januszkiewicz K."/>
            <person name="Wedrychowicz H."/>
        </authorList>
    </citation>
    <scope>NUCLEOTIDE SEQUENCE [LARGE SCALE GENOMIC DNA]</scope>
    <source>
        <strain evidence="16 17">DSM 24574</strain>
    </source>
</reference>
<dbReference type="PROSITE" id="PS00535">
    <property type="entry name" value="COMPLEX1_49K"/>
    <property type="match status" value="1"/>
</dbReference>
<dbReference type="EC" id="7.1.1.-" evidence="13"/>
<keyword evidence="7 13" id="KW-1278">Translocase</keyword>
<dbReference type="GO" id="GO:0048038">
    <property type="term" value="F:quinone binding"/>
    <property type="evidence" value="ECO:0007669"/>
    <property type="project" value="UniProtKB-KW"/>
</dbReference>
<keyword evidence="5 13" id="KW-1003">Cell membrane</keyword>
<comment type="function">
    <text evidence="1">NDH-1 shuttles electrons from NADH, via FMN and iron-sulfur (Fe-S) centers, to quinones in the respiratory chain. The immediate electron acceptor for the enzyme in this species is believed to be ubiquinone. Couples the redox reaction to proton translocation (for every two electrons transferred, four hydrogen ions are translocated across the cytoplasmic membrane), and thus conserves the redox energy in a proton gradient.</text>
</comment>
<dbReference type="InterPro" id="IPR001135">
    <property type="entry name" value="NADH_Q_OxRdtase_suD"/>
</dbReference>
<comment type="function">
    <text evidence="13">NDH-1 shuttles electrons from NADH, via FMN and iron-sulfur (Fe-S) centers, to quinones in the respiratory chain. The immediate electron acceptor for the enzyme in this species is believed to be a menaquinone. Couples the redox reaction to proton translocation (for every two electrons transferred, four hydrogen ions are translocated across the cytoplasmic membrane), and thus conserves the redox energy in a proton gradient.</text>
</comment>
<comment type="similarity">
    <text evidence="3">In the C-terminal section; belongs to the complex I 49 kDa subunit family.</text>
</comment>
<dbReference type="EMBL" id="FQWQ01000004">
    <property type="protein sequence ID" value="SHH79228.1"/>
    <property type="molecule type" value="Genomic_DNA"/>
</dbReference>
<proteinExistence type="inferred from homology"/>
<evidence type="ECO:0000313" key="17">
    <source>
        <dbReference type="Proteomes" id="UP000184212"/>
    </source>
</evidence>